<proteinExistence type="predicted"/>
<keyword evidence="2" id="KW-1185">Reference proteome</keyword>
<dbReference type="Proteomes" id="UP000799777">
    <property type="component" value="Unassembled WGS sequence"/>
</dbReference>
<protein>
    <submittedName>
        <fullName evidence="1">Uncharacterized protein</fullName>
    </submittedName>
</protein>
<accession>A0A9P4GXV8</accession>
<feature type="non-terminal residue" evidence="1">
    <location>
        <position position="1"/>
    </location>
</feature>
<dbReference type="EMBL" id="ML978312">
    <property type="protein sequence ID" value="KAF2024026.1"/>
    <property type="molecule type" value="Genomic_DNA"/>
</dbReference>
<organism evidence="1 2">
    <name type="scientific">Setomelanomma holmii</name>
    <dbReference type="NCBI Taxonomy" id="210430"/>
    <lineage>
        <taxon>Eukaryota</taxon>
        <taxon>Fungi</taxon>
        <taxon>Dikarya</taxon>
        <taxon>Ascomycota</taxon>
        <taxon>Pezizomycotina</taxon>
        <taxon>Dothideomycetes</taxon>
        <taxon>Pleosporomycetidae</taxon>
        <taxon>Pleosporales</taxon>
        <taxon>Pleosporineae</taxon>
        <taxon>Phaeosphaeriaceae</taxon>
        <taxon>Setomelanomma</taxon>
    </lineage>
</organism>
<dbReference type="AlphaFoldDB" id="A0A9P4GXV8"/>
<reference evidence="1" key="1">
    <citation type="journal article" date="2020" name="Stud. Mycol.">
        <title>101 Dothideomycetes genomes: a test case for predicting lifestyles and emergence of pathogens.</title>
        <authorList>
            <person name="Haridas S."/>
            <person name="Albert R."/>
            <person name="Binder M."/>
            <person name="Bloem J."/>
            <person name="Labutti K."/>
            <person name="Salamov A."/>
            <person name="Andreopoulos B."/>
            <person name="Baker S."/>
            <person name="Barry K."/>
            <person name="Bills G."/>
            <person name="Bluhm B."/>
            <person name="Cannon C."/>
            <person name="Castanera R."/>
            <person name="Culley D."/>
            <person name="Daum C."/>
            <person name="Ezra D."/>
            <person name="Gonzalez J."/>
            <person name="Henrissat B."/>
            <person name="Kuo A."/>
            <person name="Liang C."/>
            <person name="Lipzen A."/>
            <person name="Lutzoni F."/>
            <person name="Magnuson J."/>
            <person name="Mondo S."/>
            <person name="Nolan M."/>
            <person name="Ohm R."/>
            <person name="Pangilinan J."/>
            <person name="Park H.-J."/>
            <person name="Ramirez L."/>
            <person name="Alfaro M."/>
            <person name="Sun H."/>
            <person name="Tritt A."/>
            <person name="Yoshinaga Y."/>
            <person name="Zwiers L.-H."/>
            <person name="Turgeon B."/>
            <person name="Goodwin S."/>
            <person name="Spatafora J."/>
            <person name="Crous P."/>
            <person name="Grigoriev I."/>
        </authorList>
    </citation>
    <scope>NUCLEOTIDE SEQUENCE</scope>
    <source>
        <strain evidence="1">CBS 110217</strain>
    </source>
</reference>
<name>A0A9P4GXV8_9PLEO</name>
<comment type="caution">
    <text evidence="1">The sequence shown here is derived from an EMBL/GenBank/DDBJ whole genome shotgun (WGS) entry which is preliminary data.</text>
</comment>
<evidence type="ECO:0000313" key="2">
    <source>
        <dbReference type="Proteomes" id="UP000799777"/>
    </source>
</evidence>
<dbReference type="OrthoDB" id="654211at2759"/>
<sequence length="303" mass="33856">VYREIFQLKDCFARPLGKWVPFMQQALDDSATRKNTSALDANGQSLLSSWRNAALDGVDVLHWAANATIALHAGAEHPFVFHLHFSRTVLLAPFDQIYTLGSSIASVSPDLAFVQMDPPSGQKFADAEHEVLEWAQRDQYKARLVVLHCGCLFWHIRRYSCKAFYEPHAVYLATLTMWAYSSNTTSHSPYDGGDNRPSPLSDIDSMPAFIHLDRPNDDEMVQLFVLSGSPANMNCHLSGVGNRYYPKGPARVLRKGRKILSSVSTAWGRTKKYVAILKALEKVSSRQGLHDTGTPSDTYTHQT</sequence>
<gene>
    <name evidence="1" type="ORF">EK21DRAFT_79588</name>
</gene>
<evidence type="ECO:0000313" key="1">
    <source>
        <dbReference type="EMBL" id="KAF2024026.1"/>
    </source>
</evidence>